<proteinExistence type="predicted"/>
<protein>
    <recommendedName>
        <fullName evidence="4">Response regulatory domain-containing protein</fullName>
    </recommendedName>
</protein>
<accession>A0A7S3U3H0</accession>
<evidence type="ECO:0000256" key="3">
    <source>
        <dbReference type="PROSITE-ProRule" id="PRU00169"/>
    </source>
</evidence>
<evidence type="ECO:0000313" key="5">
    <source>
        <dbReference type="EMBL" id="CAE0600717.1"/>
    </source>
</evidence>
<dbReference type="Gene3D" id="3.40.50.2300">
    <property type="match status" value="1"/>
</dbReference>
<gene>
    <name evidence="5" type="ORF">EHUX00137_LOCUS47831</name>
</gene>
<keyword evidence="1 3" id="KW-0597">Phosphoprotein</keyword>
<dbReference type="PANTHER" id="PTHR45339:SF1">
    <property type="entry name" value="HYBRID SIGNAL TRANSDUCTION HISTIDINE KINASE J"/>
    <property type="match status" value="1"/>
</dbReference>
<dbReference type="InterPro" id="IPR001789">
    <property type="entry name" value="Sig_transdc_resp-reg_receiver"/>
</dbReference>
<feature type="domain" description="Response regulatory" evidence="4">
    <location>
        <begin position="36"/>
        <end position="158"/>
    </location>
</feature>
<feature type="modified residue" description="4-aspartylphosphate" evidence="3">
    <location>
        <position position="87"/>
    </location>
</feature>
<dbReference type="AlphaFoldDB" id="A0A7S3U3H0"/>
<evidence type="ECO:0000259" key="4">
    <source>
        <dbReference type="PROSITE" id="PS50110"/>
    </source>
</evidence>
<dbReference type="EMBL" id="HBIR01061605">
    <property type="protein sequence ID" value="CAE0600717.1"/>
    <property type="molecule type" value="Transcribed_RNA"/>
</dbReference>
<dbReference type="PANTHER" id="PTHR45339">
    <property type="entry name" value="HYBRID SIGNAL TRANSDUCTION HISTIDINE KINASE J"/>
    <property type="match status" value="1"/>
</dbReference>
<dbReference type="SUPFAM" id="SSF52172">
    <property type="entry name" value="CheY-like"/>
    <property type="match status" value="1"/>
</dbReference>
<dbReference type="PROSITE" id="PS50110">
    <property type="entry name" value="RESPONSE_REGULATORY"/>
    <property type="match status" value="1"/>
</dbReference>
<evidence type="ECO:0000256" key="2">
    <source>
        <dbReference type="ARBA" id="ARBA00023012"/>
    </source>
</evidence>
<keyword evidence="2" id="KW-0902">Two-component regulatory system</keyword>
<evidence type="ECO:0000256" key="1">
    <source>
        <dbReference type="ARBA" id="ARBA00022553"/>
    </source>
</evidence>
<reference evidence="5" key="1">
    <citation type="submission" date="2021-01" db="EMBL/GenBank/DDBJ databases">
        <authorList>
            <person name="Corre E."/>
            <person name="Pelletier E."/>
            <person name="Niang G."/>
            <person name="Scheremetjew M."/>
            <person name="Finn R."/>
            <person name="Kale V."/>
            <person name="Holt S."/>
            <person name="Cochrane G."/>
            <person name="Meng A."/>
            <person name="Brown T."/>
            <person name="Cohen L."/>
        </authorList>
    </citation>
    <scope>NUCLEOTIDE SEQUENCE</scope>
    <source>
        <strain evidence="5">379</strain>
    </source>
</reference>
<dbReference type="CDD" id="cd17546">
    <property type="entry name" value="REC_hyHK_CKI1_RcsC-like"/>
    <property type="match status" value="1"/>
</dbReference>
<dbReference type="Pfam" id="PF00072">
    <property type="entry name" value="Response_reg"/>
    <property type="match status" value="1"/>
</dbReference>
<organism evidence="5">
    <name type="scientific">Emiliania huxleyi</name>
    <name type="common">Coccolithophore</name>
    <name type="synonym">Pontosphaera huxleyi</name>
    <dbReference type="NCBI Taxonomy" id="2903"/>
    <lineage>
        <taxon>Eukaryota</taxon>
        <taxon>Haptista</taxon>
        <taxon>Haptophyta</taxon>
        <taxon>Prymnesiophyceae</taxon>
        <taxon>Isochrysidales</taxon>
        <taxon>Noelaerhabdaceae</taxon>
        <taxon>Emiliania</taxon>
    </lineage>
</organism>
<dbReference type="GO" id="GO:0000160">
    <property type="term" value="P:phosphorelay signal transduction system"/>
    <property type="evidence" value="ECO:0007669"/>
    <property type="project" value="UniProtKB-KW"/>
</dbReference>
<dbReference type="SMART" id="SM00448">
    <property type="entry name" value="REC"/>
    <property type="match status" value="1"/>
</dbReference>
<sequence length="159" mass="17282">MLSFLSPASVFLFDEETEDSSQQPDKAVPSAYAAFSVLVVDDDFLGREVASCFLETLGVGSISIAVNGFEGLRMLTTHAPFTLVLMDLVMPAMDGFACVRRLRAWEKQQGAAHVRVVAVSSLAECPRVSEECLEAGFDDVVPKPLLAWHMQRLLAESSA</sequence>
<dbReference type="InterPro" id="IPR011006">
    <property type="entry name" value="CheY-like_superfamily"/>
</dbReference>
<name>A0A7S3U3H0_EMIHU</name>